<evidence type="ECO:0000313" key="2">
    <source>
        <dbReference type="Proteomes" id="UP000887575"/>
    </source>
</evidence>
<protein>
    <submittedName>
        <fullName evidence="3">Uncharacterized protein</fullName>
    </submittedName>
</protein>
<feature type="chain" id="PRO_5041937021" evidence="1">
    <location>
        <begin position="17"/>
        <end position="114"/>
    </location>
</feature>
<accession>A0AAF3EK94</accession>
<sequence length="114" mass="12851">MIYCYFLLTLLQIIAAEESSKSEMMANETSVIEDLQEPKPCVNCGLARGQNQCCACCMPACKPRCVRRGGCHSCRLENNDYYDDYQSGPYIPYRYGVSRNRFLGLTTGGFPMYG</sequence>
<reference evidence="3" key="1">
    <citation type="submission" date="2024-02" db="UniProtKB">
        <authorList>
            <consortium name="WormBaseParasite"/>
        </authorList>
    </citation>
    <scope>IDENTIFICATION</scope>
</reference>
<evidence type="ECO:0000313" key="3">
    <source>
        <dbReference type="WBParaSite" id="MBELARI_LOCUS14205"/>
    </source>
</evidence>
<dbReference type="WBParaSite" id="MBELARI_LOCUS14205">
    <property type="protein sequence ID" value="MBELARI_LOCUS14205"/>
    <property type="gene ID" value="MBELARI_LOCUS14205"/>
</dbReference>
<keyword evidence="2" id="KW-1185">Reference proteome</keyword>
<keyword evidence="1" id="KW-0732">Signal</keyword>
<dbReference type="AlphaFoldDB" id="A0AAF3EK94"/>
<dbReference type="Proteomes" id="UP000887575">
    <property type="component" value="Unassembled WGS sequence"/>
</dbReference>
<feature type="signal peptide" evidence="1">
    <location>
        <begin position="1"/>
        <end position="16"/>
    </location>
</feature>
<name>A0AAF3EK94_9BILA</name>
<proteinExistence type="predicted"/>
<evidence type="ECO:0000256" key="1">
    <source>
        <dbReference type="SAM" id="SignalP"/>
    </source>
</evidence>
<organism evidence="2 3">
    <name type="scientific">Mesorhabditis belari</name>
    <dbReference type="NCBI Taxonomy" id="2138241"/>
    <lineage>
        <taxon>Eukaryota</taxon>
        <taxon>Metazoa</taxon>
        <taxon>Ecdysozoa</taxon>
        <taxon>Nematoda</taxon>
        <taxon>Chromadorea</taxon>
        <taxon>Rhabditida</taxon>
        <taxon>Rhabditina</taxon>
        <taxon>Rhabditomorpha</taxon>
        <taxon>Rhabditoidea</taxon>
        <taxon>Rhabditidae</taxon>
        <taxon>Mesorhabditinae</taxon>
        <taxon>Mesorhabditis</taxon>
    </lineage>
</organism>